<evidence type="ECO:0000259" key="16">
    <source>
        <dbReference type="Pfam" id="PF02563"/>
    </source>
</evidence>
<evidence type="ECO:0000259" key="17">
    <source>
        <dbReference type="Pfam" id="PF10531"/>
    </source>
</evidence>
<dbReference type="InterPro" id="IPR049712">
    <property type="entry name" value="Poly_export"/>
</dbReference>
<evidence type="ECO:0000256" key="10">
    <source>
        <dbReference type="ARBA" id="ARBA00023114"/>
    </source>
</evidence>
<dbReference type="Proteomes" id="UP000236721">
    <property type="component" value="Unassembled WGS sequence"/>
</dbReference>
<accession>A0A1H5Z1R9</accession>
<feature type="domain" description="Soluble ligand binding" evidence="17">
    <location>
        <begin position="300"/>
        <end position="352"/>
    </location>
</feature>
<feature type="signal peptide" evidence="15">
    <location>
        <begin position="1"/>
        <end position="25"/>
    </location>
</feature>
<dbReference type="GO" id="GO:0009279">
    <property type="term" value="C:cell outer membrane"/>
    <property type="evidence" value="ECO:0007669"/>
    <property type="project" value="UniProtKB-SubCell"/>
</dbReference>
<keyword evidence="4" id="KW-1134">Transmembrane beta strand</keyword>
<keyword evidence="13" id="KW-0998">Cell outer membrane</keyword>
<proteinExistence type="inferred from homology"/>
<evidence type="ECO:0000256" key="8">
    <source>
        <dbReference type="ARBA" id="ARBA00023047"/>
    </source>
</evidence>
<dbReference type="OrthoDB" id="9808948at2"/>
<feature type="domain" description="Soluble ligand binding" evidence="17">
    <location>
        <begin position="590"/>
        <end position="633"/>
    </location>
</feature>
<keyword evidence="7 15" id="KW-0732">Signal</keyword>
<dbReference type="Pfam" id="PF22461">
    <property type="entry name" value="SLBB_2"/>
    <property type="match status" value="1"/>
</dbReference>
<feature type="domain" description="Soluble ligand binding" evidence="17">
    <location>
        <begin position="212"/>
        <end position="253"/>
    </location>
</feature>
<feature type="domain" description="Soluble ligand binding" evidence="17">
    <location>
        <begin position="396"/>
        <end position="446"/>
    </location>
</feature>
<name>A0A1H5Z1R9_9VIBR</name>
<evidence type="ECO:0000256" key="13">
    <source>
        <dbReference type="ARBA" id="ARBA00023237"/>
    </source>
</evidence>
<keyword evidence="6" id="KW-0812">Transmembrane</keyword>
<dbReference type="Pfam" id="PF02563">
    <property type="entry name" value="Poly_export"/>
    <property type="match status" value="1"/>
</dbReference>
<keyword evidence="9" id="KW-0406">Ion transport</keyword>
<keyword evidence="14" id="KW-0449">Lipoprotein</keyword>
<keyword evidence="3" id="KW-0813">Transport</keyword>
<evidence type="ECO:0000313" key="19">
    <source>
        <dbReference type="EMBL" id="SEG29597.1"/>
    </source>
</evidence>
<evidence type="ECO:0000256" key="7">
    <source>
        <dbReference type="ARBA" id="ARBA00022729"/>
    </source>
</evidence>
<dbReference type="InterPro" id="IPR019554">
    <property type="entry name" value="Soluble_ligand-bd"/>
</dbReference>
<dbReference type="Gene3D" id="3.10.560.10">
    <property type="entry name" value="Outer membrane lipoprotein wza domain like"/>
    <property type="match status" value="6"/>
</dbReference>
<dbReference type="EMBL" id="FNVG01000010">
    <property type="protein sequence ID" value="SEG29597.1"/>
    <property type="molecule type" value="Genomic_DNA"/>
</dbReference>
<evidence type="ECO:0000256" key="12">
    <source>
        <dbReference type="ARBA" id="ARBA00023139"/>
    </source>
</evidence>
<dbReference type="RefSeq" id="WP_103880577.1">
    <property type="nucleotide sequence ID" value="NZ_FNVG01000010.1"/>
</dbReference>
<evidence type="ECO:0000256" key="4">
    <source>
        <dbReference type="ARBA" id="ARBA00022452"/>
    </source>
</evidence>
<keyword evidence="11" id="KW-0472">Membrane</keyword>
<dbReference type="GO" id="GO:0006811">
    <property type="term" value="P:monoatomic ion transport"/>
    <property type="evidence" value="ECO:0007669"/>
    <property type="project" value="UniProtKB-KW"/>
</dbReference>
<dbReference type="Pfam" id="PF10531">
    <property type="entry name" value="SLBB"/>
    <property type="match status" value="4"/>
</dbReference>
<dbReference type="GO" id="GO:0015159">
    <property type="term" value="F:polysaccharide transmembrane transporter activity"/>
    <property type="evidence" value="ECO:0007669"/>
    <property type="project" value="InterPro"/>
</dbReference>
<evidence type="ECO:0000256" key="9">
    <source>
        <dbReference type="ARBA" id="ARBA00023065"/>
    </source>
</evidence>
<dbReference type="GO" id="GO:0015288">
    <property type="term" value="F:porin activity"/>
    <property type="evidence" value="ECO:0007669"/>
    <property type="project" value="UniProtKB-KW"/>
</dbReference>
<dbReference type="PANTHER" id="PTHR33619">
    <property type="entry name" value="POLYSACCHARIDE EXPORT PROTEIN GFCE-RELATED"/>
    <property type="match status" value="1"/>
</dbReference>
<evidence type="ECO:0000256" key="11">
    <source>
        <dbReference type="ARBA" id="ARBA00023136"/>
    </source>
</evidence>
<protein>
    <submittedName>
        <fullName evidence="19">Protein involved in polysaccharide export, contains SLBB domain of the beta-grasp fold</fullName>
    </submittedName>
</protein>
<keyword evidence="10" id="KW-0626">Porin</keyword>
<evidence type="ECO:0000256" key="6">
    <source>
        <dbReference type="ARBA" id="ARBA00022692"/>
    </source>
</evidence>
<dbReference type="GO" id="GO:0046930">
    <property type="term" value="C:pore complex"/>
    <property type="evidence" value="ECO:0007669"/>
    <property type="project" value="UniProtKB-KW"/>
</dbReference>
<evidence type="ECO:0000256" key="5">
    <source>
        <dbReference type="ARBA" id="ARBA00022597"/>
    </source>
</evidence>
<gene>
    <name evidence="19" type="ORF">SAMN04488244_110114</name>
</gene>
<feature type="chain" id="PRO_5009291144" evidence="15">
    <location>
        <begin position="26"/>
        <end position="700"/>
    </location>
</feature>
<keyword evidence="8" id="KW-0625">Polysaccharide transport</keyword>
<dbReference type="InterPro" id="IPR054765">
    <property type="entry name" value="SLBB_dom"/>
</dbReference>
<feature type="domain" description="SLBB" evidence="18">
    <location>
        <begin position="495"/>
        <end position="558"/>
    </location>
</feature>
<feature type="domain" description="Polysaccharide export protein N-terminal" evidence="16">
    <location>
        <begin position="26"/>
        <end position="91"/>
    </location>
</feature>
<keyword evidence="12" id="KW-0564">Palmitate</keyword>
<organism evidence="19 20">
    <name type="scientific">Vibrio hangzhouensis</name>
    <dbReference type="NCBI Taxonomy" id="462991"/>
    <lineage>
        <taxon>Bacteria</taxon>
        <taxon>Pseudomonadati</taxon>
        <taxon>Pseudomonadota</taxon>
        <taxon>Gammaproteobacteria</taxon>
        <taxon>Vibrionales</taxon>
        <taxon>Vibrionaceae</taxon>
        <taxon>Vibrio</taxon>
    </lineage>
</organism>
<evidence type="ECO:0000256" key="3">
    <source>
        <dbReference type="ARBA" id="ARBA00022448"/>
    </source>
</evidence>
<keyword evidence="5" id="KW-0762">Sugar transport</keyword>
<dbReference type="PANTHER" id="PTHR33619:SF3">
    <property type="entry name" value="POLYSACCHARIDE EXPORT PROTEIN GFCE-RELATED"/>
    <property type="match status" value="1"/>
</dbReference>
<comment type="similarity">
    <text evidence="2">Belongs to the BexD/CtrA/VexA family.</text>
</comment>
<comment type="subcellular location">
    <subcellularLocation>
        <location evidence="1">Cell outer membrane</location>
        <topology evidence="1">Multi-pass membrane protein</topology>
    </subcellularLocation>
</comment>
<evidence type="ECO:0000256" key="14">
    <source>
        <dbReference type="ARBA" id="ARBA00023288"/>
    </source>
</evidence>
<keyword evidence="20" id="KW-1185">Reference proteome</keyword>
<evidence type="ECO:0000313" key="20">
    <source>
        <dbReference type="Proteomes" id="UP000236721"/>
    </source>
</evidence>
<reference evidence="20" key="1">
    <citation type="submission" date="2016-10" db="EMBL/GenBank/DDBJ databases">
        <authorList>
            <person name="Varghese N."/>
            <person name="Submissions S."/>
        </authorList>
    </citation>
    <scope>NUCLEOTIDE SEQUENCE [LARGE SCALE GENOMIC DNA]</scope>
    <source>
        <strain evidence="20">CGMCC 1.7062</strain>
    </source>
</reference>
<evidence type="ECO:0000256" key="15">
    <source>
        <dbReference type="SAM" id="SignalP"/>
    </source>
</evidence>
<dbReference type="InterPro" id="IPR003715">
    <property type="entry name" value="Poly_export_N"/>
</dbReference>
<sequence length="700" mass="76972">MKLLRSLSVLACALLLLTISTVLKADDKQVQVGDLVQVDLPGESSLNRGFQVDKRGRITLPEVGPVFVAGYDEQQLTLAVKSALDKVFRDTSNIQVYIAERQILISVQGYVMSPGEYTLPFNSNVQMALHAAGGLRSGAQLNKMLLKRGADRQEFDYKRFLDTGDDKNLPSLQSLDTLFVPASPLVGNIEQEFDPAKLADSGDSADSRQAIKVFGEVNAPGSFSYKPNTDLVDVLMRAGGVTRYASVEQIRVISNNSPILFNLKRYLDSGDTSMLPQLQPGATIFVPKQEEEIKSGSNTVYVMGEVAHPGAYEGKKGATFMDILANAGGPTRFAESRQIRVIKADGRVVPFDMTAYTEGLARGKAPDIDPGDAIFVPEKTDINEKSWLKVSPDRAVNVIGEVVRPGRIEWSDEMDLMDLLAHVGGPKGRADTSKIEVANGNKMVVFDLDEFVRKGAPQSELPHISAGAVVRVHDLPQDPSDNKAQWVRQSSDASIYVFGQVNAPGRYRFTDEMHFLDILSAADGPTKDADIHNIRVTHRDQPYSRVSKLNLSLYFETGDESILPDVKRGDTIFIPEKNRNWLDTPKEKTVRILGAVKSPGRYVYNDNMTILDVLAEAGGPIDRAYVEKITVVNMSCCQGQARTFDLVEFSKTADIRMLPVLRAGDTIYIPDRRNSFAEQARLGLTDIFRIVSTIAIIGAL</sequence>
<dbReference type="AlphaFoldDB" id="A0A1H5Z1R9"/>
<evidence type="ECO:0000256" key="1">
    <source>
        <dbReference type="ARBA" id="ARBA00004571"/>
    </source>
</evidence>
<evidence type="ECO:0000256" key="2">
    <source>
        <dbReference type="ARBA" id="ARBA00009450"/>
    </source>
</evidence>
<evidence type="ECO:0000259" key="18">
    <source>
        <dbReference type="Pfam" id="PF22461"/>
    </source>
</evidence>